<dbReference type="Proteomes" id="UP000004095">
    <property type="component" value="Unassembled WGS sequence"/>
</dbReference>
<keyword evidence="4" id="KW-1185">Reference proteome</keyword>
<organism evidence="3 4">
    <name type="scientific">Microscilla marina ATCC 23134</name>
    <dbReference type="NCBI Taxonomy" id="313606"/>
    <lineage>
        <taxon>Bacteria</taxon>
        <taxon>Pseudomonadati</taxon>
        <taxon>Bacteroidota</taxon>
        <taxon>Cytophagia</taxon>
        <taxon>Cytophagales</taxon>
        <taxon>Microscillaceae</taxon>
        <taxon>Microscilla</taxon>
    </lineage>
</organism>
<feature type="coiled-coil region" evidence="1">
    <location>
        <begin position="139"/>
        <end position="166"/>
    </location>
</feature>
<sequence length="194" mass="22996">MKERNNHAEPKRDIARYFLVIPLVILAGWLLQRSPLFGSHNDNESAIAQVSQQERLEALQQQQEEEVERQREQNFRLDVDLNGEKITIENTADLERLGKEFEQMGKEFEKMGEHFEKDFKETLVKELNKGIQEWKKEDLPALKRKLKKLKKELGKELRKNLNHELKNIDTRDLDKHEKELLKNISELVKSLNDD</sequence>
<evidence type="ECO:0000313" key="4">
    <source>
        <dbReference type="Proteomes" id="UP000004095"/>
    </source>
</evidence>
<protein>
    <submittedName>
        <fullName evidence="3">Uncharacterized protein</fullName>
    </submittedName>
</protein>
<name>A1ZVJ6_MICM2</name>
<reference evidence="3 4" key="1">
    <citation type="submission" date="2007-01" db="EMBL/GenBank/DDBJ databases">
        <authorList>
            <person name="Haygood M."/>
            <person name="Podell S."/>
            <person name="Anderson C."/>
            <person name="Hopkinson B."/>
            <person name="Roe K."/>
            <person name="Barbeau K."/>
            <person name="Gaasterland T."/>
            <person name="Ferriera S."/>
            <person name="Johnson J."/>
            <person name="Kravitz S."/>
            <person name="Beeson K."/>
            <person name="Sutton G."/>
            <person name="Rogers Y.-H."/>
            <person name="Friedman R."/>
            <person name="Frazier M."/>
            <person name="Venter J.C."/>
        </authorList>
    </citation>
    <scope>NUCLEOTIDE SEQUENCE [LARGE SCALE GENOMIC DNA]</scope>
    <source>
        <strain evidence="3 4">ATCC 23134</strain>
    </source>
</reference>
<dbReference type="AlphaFoldDB" id="A1ZVJ6"/>
<proteinExistence type="predicted"/>
<dbReference type="EMBL" id="AAWS01000046">
    <property type="protein sequence ID" value="EAY25539.1"/>
    <property type="molecule type" value="Genomic_DNA"/>
</dbReference>
<feature type="transmembrane region" description="Helical" evidence="2">
    <location>
        <begin position="14"/>
        <end position="31"/>
    </location>
</feature>
<evidence type="ECO:0000256" key="2">
    <source>
        <dbReference type="SAM" id="Phobius"/>
    </source>
</evidence>
<evidence type="ECO:0000313" key="3">
    <source>
        <dbReference type="EMBL" id="EAY25539.1"/>
    </source>
</evidence>
<accession>A1ZVJ6</accession>
<gene>
    <name evidence="3" type="ORF">M23134_00637</name>
</gene>
<comment type="caution">
    <text evidence="3">The sequence shown here is derived from an EMBL/GenBank/DDBJ whole genome shotgun (WGS) entry which is preliminary data.</text>
</comment>
<keyword evidence="1" id="KW-0175">Coiled coil</keyword>
<keyword evidence="2" id="KW-0812">Transmembrane</keyword>
<evidence type="ECO:0000256" key="1">
    <source>
        <dbReference type="SAM" id="Coils"/>
    </source>
</evidence>
<keyword evidence="2" id="KW-0472">Membrane</keyword>
<keyword evidence="2" id="KW-1133">Transmembrane helix</keyword>